<evidence type="ECO:0000313" key="9">
    <source>
        <dbReference type="EMBL" id="MBB3878704.1"/>
    </source>
</evidence>
<dbReference type="Pfam" id="PF05433">
    <property type="entry name" value="Rick_17kDa_Anti"/>
    <property type="match status" value="1"/>
</dbReference>
<protein>
    <recommendedName>
        <fullName evidence="3">17 kDa surface antigen</fullName>
    </recommendedName>
</protein>
<keyword evidence="7" id="KW-0732">Signal</keyword>
<feature type="compositionally biased region" description="Pro residues" evidence="6">
    <location>
        <begin position="75"/>
        <end position="86"/>
    </location>
</feature>
<keyword evidence="10" id="KW-1185">Reference proteome</keyword>
<gene>
    <name evidence="9" type="ORF">GGR48_001117</name>
</gene>
<comment type="similarity">
    <text evidence="2">Belongs to the rickettsiale 17 kDa surface antigen family.</text>
</comment>
<evidence type="ECO:0000256" key="7">
    <source>
        <dbReference type="SAM" id="SignalP"/>
    </source>
</evidence>
<name>A0A7W6A7Q7_9SPHN</name>
<dbReference type="InterPro" id="IPR008816">
    <property type="entry name" value="Gly_zipper_2TM_dom"/>
</dbReference>
<dbReference type="PANTHER" id="PTHR35603">
    <property type="match status" value="1"/>
</dbReference>
<dbReference type="GO" id="GO:0009279">
    <property type="term" value="C:cell outer membrane"/>
    <property type="evidence" value="ECO:0007669"/>
    <property type="project" value="UniProtKB-SubCell"/>
</dbReference>
<evidence type="ECO:0000256" key="3">
    <source>
        <dbReference type="ARBA" id="ARBA00015281"/>
    </source>
</evidence>
<comment type="caution">
    <text evidence="9">The sequence shown here is derived from an EMBL/GenBank/DDBJ whole genome shotgun (WGS) entry which is preliminary data.</text>
</comment>
<sequence>MGFRRLAIATVATAVTMTALPASAQTAADEARFRAAQARFDREYQIYRQEVDRYQAERGRGYSDAGPGYDDGYRPAPPPPPPPPAAGPGGYRVAPPVPADGYGPDDQPYYDPVGDYRDGPQYRERVLQPQDRVYAGTDGRYYCRRSDGTTGLIIGGAAGGVLGNLVGGRSSTIATLLGAAGGALAGRSIDQNQVRCR</sequence>
<accession>A0A7W6A7Q7</accession>
<feature type="domain" description="Glycine zipper 2TM" evidence="8">
    <location>
        <begin position="151"/>
        <end position="189"/>
    </location>
</feature>
<dbReference type="Proteomes" id="UP000538670">
    <property type="component" value="Unassembled WGS sequence"/>
</dbReference>
<dbReference type="InterPro" id="IPR051407">
    <property type="entry name" value="Bact_OM_lipoprot/Surf_antigen"/>
</dbReference>
<evidence type="ECO:0000256" key="5">
    <source>
        <dbReference type="ARBA" id="ARBA00023288"/>
    </source>
</evidence>
<dbReference type="AlphaFoldDB" id="A0A7W6A7Q7"/>
<evidence type="ECO:0000256" key="4">
    <source>
        <dbReference type="ARBA" id="ARBA00023136"/>
    </source>
</evidence>
<proteinExistence type="inferred from homology"/>
<feature type="compositionally biased region" description="Low complexity" evidence="6">
    <location>
        <begin position="91"/>
        <end position="113"/>
    </location>
</feature>
<dbReference type="EMBL" id="JACIDH010000002">
    <property type="protein sequence ID" value="MBB3878704.1"/>
    <property type="molecule type" value="Genomic_DNA"/>
</dbReference>
<keyword evidence="4" id="KW-0472">Membrane</keyword>
<feature type="region of interest" description="Disordered" evidence="6">
    <location>
        <begin position="55"/>
        <end position="119"/>
    </location>
</feature>
<organism evidence="9 10">
    <name type="scientific">Sphingomonas pseudosanguinis</name>
    <dbReference type="NCBI Taxonomy" id="413712"/>
    <lineage>
        <taxon>Bacteria</taxon>
        <taxon>Pseudomonadati</taxon>
        <taxon>Pseudomonadota</taxon>
        <taxon>Alphaproteobacteria</taxon>
        <taxon>Sphingomonadales</taxon>
        <taxon>Sphingomonadaceae</taxon>
        <taxon>Sphingomonas</taxon>
    </lineage>
</organism>
<feature type="signal peptide" evidence="7">
    <location>
        <begin position="1"/>
        <end position="24"/>
    </location>
</feature>
<feature type="chain" id="PRO_5030657183" description="17 kDa surface antigen" evidence="7">
    <location>
        <begin position="25"/>
        <end position="197"/>
    </location>
</feature>
<keyword evidence="5" id="KW-0449">Lipoprotein</keyword>
<evidence type="ECO:0000313" key="10">
    <source>
        <dbReference type="Proteomes" id="UP000538670"/>
    </source>
</evidence>
<evidence type="ECO:0000256" key="2">
    <source>
        <dbReference type="ARBA" id="ARBA00008681"/>
    </source>
</evidence>
<dbReference type="PANTHER" id="PTHR35603:SF2">
    <property type="entry name" value="OUTER MEMBRANE LIPOPROTEIN"/>
    <property type="match status" value="1"/>
</dbReference>
<reference evidence="9 10" key="1">
    <citation type="submission" date="2020-08" db="EMBL/GenBank/DDBJ databases">
        <title>Genomic Encyclopedia of Type Strains, Phase IV (KMG-IV): sequencing the most valuable type-strain genomes for metagenomic binning, comparative biology and taxonomic classification.</title>
        <authorList>
            <person name="Goeker M."/>
        </authorList>
    </citation>
    <scope>NUCLEOTIDE SEQUENCE [LARGE SCALE GENOMIC DNA]</scope>
    <source>
        <strain evidence="9 10">DSM 19512</strain>
    </source>
</reference>
<dbReference type="RefSeq" id="WP_240455973.1">
    <property type="nucleotide sequence ID" value="NZ_JACIDH010000002.1"/>
</dbReference>
<evidence type="ECO:0000256" key="1">
    <source>
        <dbReference type="ARBA" id="ARBA00004459"/>
    </source>
</evidence>
<evidence type="ECO:0000256" key="6">
    <source>
        <dbReference type="SAM" id="MobiDB-lite"/>
    </source>
</evidence>
<evidence type="ECO:0000259" key="8">
    <source>
        <dbReference type="Pfam" id="PF05433"/>
    </source>
</evidence>
<comment type="subcellular location">
    <subcellularLocation>
        <location evidence="1">Cell outer membrane</location>
        <topology evidence="1">Lipid-anchor</topology>
    </subcellularLocation>
</comment>